<keyword evidence="3" id="KW-1185">Reference proteome</keyword>
<dbReference type="Proteomes" id="UP000223968">
    <property type="component" value="Unassembled WGS sequence"/>
</dbReference>
<dbReference type="SUPFAM" id="SSF51735">
    <property type="entry name" value="NAD(P)-binding Rossmann-fold domains"/>
    <property type="match status" value="1"/>
</dbReference>
<dbReference type="STRING" id="1447875.A0A2B7Y3J4"/>
<dbReference type="OrthoDB" id="4181190at2759"/>
<dbReference type="PRINTS" id="PR00081">
    <property type="entry name" value="GDHRDH"/>
</dbReference>
<organism evidence="2 3">
    <name type="scientific">Helicocarpus griseus UAMH5409</name>
    <dbReference type="NCBI Taxonomy" id="1447875"/>
    <lineage>
        <taxon>Eukaryota</taxon>
        <taxon>Fungi</taxon>
        <taxon>Dikarya</taxon>
        <taxon>Ascomycota</taxon>
        <taxon>Pezizomycotina</taxon>
        <taxon>Eurotiomycetes</taxon>
        <taxon>Eurotiomycetidae</taxon>
        <taxon>Onygenales</taxon>
        <taxon>Ajellomycetaceae</taxon>
        <taxon>Helicocarpus</taxon>
    </lineage>
</organism>
<dbReference type="InterPro" id="IPR002347">
    <property type="entry name" value="SDR_fam"/>
</dbReference>
<dbReference type="GO" id="GO:0016491">
    <property type="term" value="F:oxidoreductase activity"/>
    <property type="evidence" value="ECO:0007669"/>
    <property type="project" value="TreeGrafter"/>
</dbReference>
<reference evidence="2 3" key="1">
    <citation type="submission" date="2017-10" db="EMBL/GenBank/DDBJ databases">
        <title>Comparative genomics in systemic dimorphic fungi from Ajellomycetaceae.</title>
        <authorList>
            <person name="Munoz J.F."/>
            <person name="Mcewen J.G."/>
            <person name="Clay O.K."/>
            <person name="Cuomo C.A."/>
        </authorList>
    </citation>
    <scope>NUCLEOTIDE SEQUENCE [LARGE SCALE GENOMIC DNA]</scope>
    <source>
        <strain evidence="2 3">UAMH5409</strain>
    </source>
</reference>
<proteinExistence type="inferred from homology"/>
<dbReference type="PANTHER" id="PTHR43544">
    <property type="entry name" value="SHORT-CHAIN DEHYDROGENASE/REDUCTASE"/>
    <property type="match status" value="1"/>
</dbReference>
<dbReference type="EMBL" id="PDNB01000025">
    <property type="protein sequence ID" value="PGH15412.1"/>
    <property type="molecule type" value="Genomic_DNA"/>
</dbReference>
<dbReference type="Pfam" id="PF00106">
    <property type="entry name" value="adh_short"/>
    <property type="match status" value="1"/>
</dbReference>
<sequence>MANPMVILVTGANQGLGYYASEILAKSGNYIILIGSRDLNKGQEAAQKILQEPGNPSSTKVEAVQIDLSSDESIHLAAKYVGERYGRLDILVNNAGYYDFREGTDGGPSWRQIFHEQLDTNLIGQEIVTQEFLPLLHKSTEGARSPRIVFTTSTLGSLTMASDGDGNPVKLQHKLYRTSKSALNMLAVTYANQL</sequence>
<comment type="similarity">
    <text evidence="1">Belongs to the short-chain dehydrogenases/reductases (SDR) family.</text>
</comment>
<dbReference type="GO" id="GO:0005737">
    <property type="term" value="C:cytoplasm"/>
    <property type="evidence" value="ECO:0007669"/>
    <property type="project" value="TreeGrafter"/>
</dbReference>
<evidence type="ECO:0000313" key="3">
    <source>
        <dbReference type="Proteomes" id="UP000223968"/>
    </source>
</evidence>
<dbReference type="GO" id="GO:0019748">
    <property type="term" value="P:secondary metabolic process"/>
    <property type="evidence" value="ECO:0007669"/>
    <property type="project" value="TreeGrafter"/>
</dbReference>
<evidence type="ECO:0000256" key="1">
    <source>
        <dbReference type="ARBA" id="ARBA00006484"/>
    </source>
</evidence>
<dbReference type="PANTHER" id="PTHR43544:SF32">
    <property type="entry name" value="CHAIN DEHYDROGENASE, PUTATIVE (AFU_ORTHOLOGUE AFUA_5G01530)-RELATED"/>
    <property type="match status" value="1"/>
</dbReference>
<protein>
    <submittedName>
        <fullName evidence="2">Uncharacterized protein</fullName>
    </submittedName>
</protein>
<dbReference type="InterPro" id="IPR051468">
    <property type="entry name" value="Fungal_SecMetab_SDRs"/>
</dbReference>
<comment type="caution">
    <text evidence="2">The sequence shown here is derived from an EMBL/GenBank/DDBJ whole genome shotgun (WGS) entry which is preliminary data.</text>
</comment>
<dbReference type="InterPro" id="IPR036291">
    <property type="entry name" value="NAD(P)-bd_dom_sf"/>
</dbReference>
<dbReference type="AlphaFoldDB" id="A0A2B7Y3J4"/>
<name>A0A2B7Y3J4_9EURO</name>
<gene>
    <name evidence="2" type="ORF">AJ79_02388</name>
</gene>
<accession>A0A2B7Y3J4</accession>
<dbReference type="Gene3D" id="3.40.50.720">
    <property type="entry name" value="NAD(P)-binding Rossmann-like Domain"/>
    <property type="match status" value="1"/>
</dbReference>
<evidence type="ECO:0000313" key="2">
    <source>
        <dbReference type="EMBL" id="PGH15412.1"/>
    </source>
</evidence>